<dbReference type="InterPro" id="IPR002052">
    <property type="entry name" value="DNA_methylase_N6_adenine_CS"/>
</dbReference>
<dbReference type="OrthoDB" id="4280289at2"/>
<evidence type="ECO:0000256" key="5">
    <source>
        <dbReference type="ARBA" id="ARBA00047942"/>
    </source>
</evidence>
<dbReference type="Proteomes" id="UP000198546">
    <property type="component" value="Chromosome i"/>
</dbReference>
<dbReference type="GO" id="GO:0003676">
    <property type="term" value="F:nucleic acid binding"/>
    <property type="evidence" value="ECO:0007669"/>
    <property type="project" value="InterPro"/>
</dbReference>
<feature type="domain" description="Type II methyltransferase M.TaqI-like" evidence="6">
    <location>
        <begin position="551"/>
        <end position="766"/>
    </location>
</feature>
<dbReference type="InterPro" id="IPR011639">
    <property type="entry name" value="MethylTrfase_TaqI-like_dom"/>
</dbReference>
<evidence type="ECO:0000256" key="1">
    <source>
        <dbReference type="ARBA" id="ARBA00011900"/>
    </source>
</evidence>
<organism evidence="7 8">
    <name type="scientific">Auraticoccus monumenti</name>
    <dbReference type="NCBI Taxonomy" id="675864"/>
    <lineage>
        <taxon>Bacteria</taxon>
        <taxon>Bacillati</taxon>
        <taxon>Actinomycetota</taxon>
        <taxon>Actinomycetes</taxon>
        <taxon>Propionibacteriales</taxon>
        <taxon>Propionibacteriaceae</taxon>
        <taxon>Auraticoccus</taxon>
    </lineage>
</organism>
<dbReference type="Pfam" id="PF07669">
    <property type="entry name" value="Eco57I"/>
    <property type="match status" value="1"/>
</dbReference>
<dbReference type="RefSeq" id="WP_090590450.1">
    <property type="nucleotide sequence ID" value="NZ_LT629688.1"/>
</dbReference>
<protein>
    <recommendedName>
        <fullName evidence="1">site-specific DNA-methyltransferase (adenine-specific)</fullName>
        <ecNumber evidence="1">2.1.1.72</ecNumber>
    </recommendedName>
</protein>
<dbReference type="AlphaFoldDB" id="A0A1G6TD49"/>
<evidence type="ECO:0000313" key="7">
    <source>
        <dbReference type="EMBL" id="SDD26255.1"/>
    </source>
</evidence>
<dbReference type="EMBL" id="LT629688">
    <property type="protein sequence ID" value="SDD26255.1"/>
    <property type="molecule type" value="Genomic_DNA"/>
</dbReference>
<evidence type="ECO:0000313" key="8">
    <source>
        <dbReference type="Proteomes" id="UP000198546"/>
    </source>
</evidence>
<name>A0A1G6TD49_9ACTN</name>
<dbReference type="GO" id="GO:0009007">
    <property type="term" value="F:site-specific DNA-methyltransferase (adenine-specific) activity"/>
    <property type="evidence" value="ECO:0007669"/>
    <property type="project" value="UniProtKB-EC"/>
</dbReference>
<keyword evidence="3" id="KW-0808">Transferase</keyword>
<dbReference type="PANTHER" id="PTHR33841:SF1">
    <property type="entry name" value="DNA METHYLTRANSFERASE A"/>
    <property type="match status" value="1"/>
</dbReference>
<dbReference type="GO" id="GO:0006304">
    <property type="term" value="P:DNA modification"/>
    <property type="evidence" value="ECO:0007669"/>
    <property type="project" value="InterPro"/>
</dbReference>
<dbReference type="GO" id="GO:0032259">
    <property type="term" value="P:methylation"/>
    <property type="evidence" value="ECO:0007669"/>
    <property type="project" value="UniProtKB-KW"/>
</dbReference>
<proteinExistence type="predicted"/>
<dbReference type="PROSITE" id="PS00092">
    <property type="entry name" value="N6_MTASE"/>
    <property type="match status" value="1"/>
</dbReference>
<dbReference type="InterPro" id="IPR050953">
    <property type="entry name" value="N4_N6_ade-DNA_methylase"/>
</dbReference>
<accession>A0A1G6TD49</accession>
<keyword evidence="4" id="KW-0949">S-adenosyl-L-methionine</keyword>
<evidence type="ECO:0000259" key="6">
    <source>
        <dbReference type="Pfam" id="PF07669"/>
    </source>
</evidence>
<dbReference type="PANTHER" id="PTHR33841">
    <property type="entry name" value="DNA METHYLTRANSFERASE YEEA-RELATED"/>
    <property type="match status" value="1"/>
</dbReference>
<gene>
    <name evidence="7" type="ORF">SAMN04489747_0573</name>
</gene>
<keyword evidence="8" id="KW-1185">Reference proteome</keyword>
<dbReference type="SUPFAM" id="SSF53335">
    <property type="entry name" value="S-adenosyl-L-methionine-dependent methyltransferases"/>
    <property type="match status" value="1"/>
</dbReference>
<dbReference type="Gene3D" id="3.40.50.150">
    <property type="entry name" value="Vaccinia Virus protein VP39"/>
    <property type="match status" value="2"/>
</dbReference>
<sequence length="1277" mass="140974">MSEVSLVHTSGGLIGDALVADLRQSAVVGDAAFLTDVATFTDDTGKSATKAQHEGDLRAAFASGQALWAAYAVELAEGMDTARLRDKLLRPLLELLGFEPAYKRGKATAGGQSWGITHMGWTGSDAPPLILTSQTDLDDRAGTRRSPHEELQGYLNADPDRRWGLVSNGRVLRLVRDFHHTRTRGYVEFDLIALFEASSYPDFLALWRLAHGSRFRLLPTSESAAPTSLLERLYDKALTAGVAAGKRLQPQVRRAVETLANGVLDATPALRERITAEPDLGRELYREMLTVLYRLLFLLFAEQRGMLASANRFYTDTYSVTRLRARAEADDAEPRRRDLWEGFKATCRAFSEPRLAEALGVYPYNGRLFDLAQTPLTTAAGCDNHALLVAVRALTTMPVGKVQMHVDYRNLGVEELGTVYESLLDYTLQVAQAPLAADSGPVHPGQAYLADLSTERADLASYYTPADLVDLLLTRSLDPLIDQRLAAANTPQERQQALLALKVIDPACGSGAILVGALDRIALALARERSAPQEPSDSQLAHARRDVLQRCIYGCDKDPFAVELAKVTLWIHCVVPDQPLSFLDSHIVCGDSLIGWPLLKLPGQIPTAAFEYSKASQDDKKILTKARATNQGDISGLFSRDAVDPVLDLPSELSNSEQSYQDVRRKSEAFAAWRLSDNYDRWRKAADIWTAAFFWTADFGDAPTTHDYQEAVAGRANHALAAAARTVIADLNPLHWPLAFPDVRAARGFDIVVGNPPWEQLKGEEQEFFAQAAPAIAAMTSEHRGGAIAALADNDPGLHRRWTLYRGLQHRLAHYAKSSGRYTRTSSEANTYVLFTEAAANMSRDVGLIIKSGLAIDAAQSPVWKRLVRDGRPRLVLDMVNTRREGGPVFGGDVAPVERFSVVVLGPSQEDTSFDAAMLNFGVAEAATAKTRRWTGNDLTAVAPRTRTLLSSGRNEELELALELQFLFSTLDFSEADGADPWQLNYHRLFDSHGAKKEGLVHRDADLATAGYVLGQDKLFRHQCGDVAVPVYEGQMVNRWDHRARTFEGYTGPNKYRPKPNIPWSTEEQHADPCFEVEPRYWMKANVAEKRIHAVAGDRLLLAMRDIGRPWTDRRLMRVALIGRSPALHTLPVLSVEPKNALAAAALLNSMTFDFLVRLHIPGGHVAPWVVSQCAAPGPSALRTAEVLALAAELSVTSQSLATATERTLHAWDNNRRILIDARLDALVARAYQLNRKQYELVLDHFSVLRRAEEANYHEYRSKRLRLEAFDDLGGSA</sequence>
<dbReference type="PRINTS" id="PR00507">
    <property type="entry name" value="N12N6MTFRASE"/>
</dbReference>
<keyword evidence="2" id="KW-0489">Methyltransferase</keyword>
<comment type="catalytic activity">
    <reaction evidence="5">
        <text>a 2'-deoxyadenosine in DNA + S-adenosyl-L-methionine = an N(6)-methyl-2'-deoxyadenosine in DNA + S-adenosyl-L-homocysteine + H(+)</text>
        <dbReference type="Rhea" id="RHEA:15197"/>
        <dbReference type="Rhea" id="RHEA-COMP:12418"/>
        <dbReference type="Rhea" id="RHEA-COMP:12419"/>
        <dbReference type="ChEBI" id="CHEBI:15378"/>
        <dbReference type="ChEBI" id="CHEBI:57856"/>
        <dbReference type="ChEBI" id="CHEBI:59789"/>
        <dbReference type="ChEBI" id="CHEBI:90615"/>
        <dbReference type="ChEBI" id="CHEBI:90616"/>
        <dbReference type="EC" id="2.1.1.72"/>
    </reaction>
</comment>
<evidence type="ECO:0000256" key="4">
    <source>
        <dbReference type="ARBA" id="ARBA00022691"/>
    </source>
</evidence>
<reference evidence="7 8" key="1">
    <citation type="submission" date="2016-10" db="EMBL/GenBank/DDBJ databases">
        <authorList>
            <person name="de Groot N.N."/>
        </authorList>
    </citation>
    <scope>NUCLEOTIDE SEQUENCE [LARGE SCALE GENOMIC DNA]</scope>
    <source>
        <strain evidence="7 8">MON 2.2</strain>
    </source>
</reference>
<evidence type="ECO:0000256" key="3">
    <source>
        <dbReference type="ARBA" id="ARBA00022679"/>
    </source>
</evidence>
<dbReference type="InterPro" id="IPR029063">
    <property type="entry name" value="SAM-dependent_MTases_sf"/>
</dbReference>
<evidence type="ECO:0000256" key="2">
    <source>
        <dbReference type="ARBA" id="ARBA00022603"/>
    </source>
</evidence>
<dbReference type="EC" id="2.1.1.72" evidence="1"/>
<dbReference type="STRING" id="675864.SAMN04489747_0573"/>